<dbReference type="EMBL" id="CP081296">
    <property type="protein sequence ID" value="QZD92372.1"/>
    <property type="molecule type" value="Genomic_DNA"/>
</dbReference>
<keyword evidence="2" id="KW-0436">Ligase</keyword>
<dbReference type="Gene3D" id="3.40.50.12780">
    <property type="entry name" value="N-terminal domain of ligase-like"/>
    <property type="match status" value="1"/>
</dbReference>
<keyword evidence="6" id="KW-1185">Reference proteome</keyword>
<dbReference type="Pfam" id="PF13193">
    <property type="entry name" value="AMP-binding_C"/>
    <property type="match status" value="1"/>
</dbReference>
<dbReference type="PANTHER" id="PTHR43201:SF5">
    <property type="entry name" value="MEDIUM-CHAIN ACYL-COA LIGASE ACSF2, MITOCHONDRIAL"/>
    <property type="match status" value="1"/>
</dbReference>
<evidence type="ECO:0000256" key="2">
    <source>
        <dbReference type="ARBA" id="ARBA00022598"/>
    </source>
</evidence>
<gene>
    <name evidence="5" type="ORF">K3162_12685</name>
</gene>
<dbReference type="InterPro" id="IPR025110">
    <property type="entry name" value="AMP-bd_C"/>
</dbReference>
<dbReference type="RefSeq" id="WP_221428073.1">
    <property type="nucleotide sequence ID" value="NZ_CP081296.1"/>
</dbReference>
<dbReference type="PROSITE" id="PS00455">
    <property type="entry name" value="AMP_BINDING"/>
    <property type="match status" value="1"/>
</dbReference>
<organism evidence="5 6">
    <name type="scientific">Qipengyuania xiapuensis</name>
    <dbReference type="NCBI Taxonomy" id="2867236"/>
    <lineage>
        <taxon>Bacteria</taxon>
        <taxon>Pseudomonadati</taxon>
        <taxon>Pseudomonadota</taxon>
        <taxon>Alphaproteobacteria</taxon>
        <taxon>Sphingomonadales</taxon>
        <taxon>Erythrobacteraceae</taxon>
        <taxon>Qipengyuania</taxon>
    </lineage>
</organism>
<dbReference type="InterPro" id="IPR000873">
    <property type="entry name" value="AMP-dep_synth/lig_dom"/>
</dbReference>
<reference evidence="5 6" key="1">
    <citation type="submission" date="2021-08" db="EMBL/GenBank/DDBJ databases">
        <title>Comparative Genomics Analysis of the Genus Qipengyuania Reveals Extensive Genetic Diversity and Metabolic Versatility, Including the Description of Fifteen Novel Species.</title>
        <authorList>
            <person name="Liu Y."/>
        </authorList>
    </citation>
    <scope>NUCLEOTIDE SEQUENCE [LARGE SCALE GENOMIC DNA]</scope>
    <source>
        <strain evidence="5 6">1NDW3</strain>
    </source>
</reference>
<name>A0ABX8ZTN2_9SPHN</name>
<sequence length="539" mass="58924">MYDVSLTESYFPRQTDLELRDSTVASALRDAAAKWPDTVALEEFGIDGKPGRRWTFTELLAEAESLADALLTRYRPGERIVIWAPNIPEWILCEYAFGIAGLVLVTANPGYQKRELAYVIEQSSAVGLFIVESFRGNPMGDIARAILEENDALRELVDMADRDALFAKGSLDASRPDIAPQDIAQIQYTSGSTGFPKGVLLHHYGLTNNARHSFERIGITGNGKLLLVAPLFHTTGCAVSVLGACQSGTHIVLPPLFDPNLANMLVESEKITSIIGVPTMYMMMLEVDDANPRDLTSVEVVGAGGSMVSPELIRRIKERFGCKFTNGYGMTETSPLLTGTRDDDPMDKQTETIGQPFAQLDVSIRDPRTNEVVPLDTVGEICARGYSVMAGYNDNPEATAEAIDAEGWMHTGDLGKMDAQGFVTITGRVKEMIIRGGENLFPVEIENVLLEHPDVAQVAVVGLPDEKWGEIVAAFIRTPDNSPFDPQALKAHCREHLAAQKTPAVWVHVTEYPMTGSGKVQKFELRDAYLKGEYASLGA</sequence>
<dbReference type="Proteomes" id="UP000824300">
    <property type="component" value="Chromosome"/>
</dbReference>
<dbReference type="InterPro" id="IPR045851">
    <property type="entry name" value="AMP-bd_C_sf"/>
</dbReference>
<dbReference type="Gene3D" id="3.30.300.30">
    <property type="match status" value="1"/>
</dbReference>
<accession>A0ABX8ZTN2</accession>
<dbReference type="SUPFAM" id="SSF56801">
    <property type="entry name" value="Acetyl-CoA synthetase-like"/>
    <property type="match status" value="1"/>
</dbReference>
<evidence type="ECO:0000313" key="6">
    <source>
        <dbReference type="Proteomes" id="UP000824300"/>
    </source>
</evidence>
<evidence type="ECO:0000259" key="3">
    <source>
        <dbReference type="Pfam" id="PF00501"/>
    </source>
</evidence>
<evidence type="ECO:0000313" key="5">
    <source>
        <dbReference type="EMBL" id="QZD92372.1"/>
    </source>
</evidence>
<protein>
    <submittedName>
        <fullName evidence="5">AMP-binding protein</fullName>
    </submittedName>
</protein>
<feature type="domain" description="AMP-binding enzyme C-terminal" evidence="4">
    <location>
        <begin position="444"/>
        <end position="519"/>
    </location>
</feature>
<dbReference type="InterPro" id="IPR042099">
    <property type="entry name" value="ANL_N_sf"/>
</dbReference>
<dbReference type="PANTHER" id="PTHR43201">
    <property type="entry name" value="ACYL-COA SYNTHETASE"/>
    <property type="match status" value="1"/>
</dbReference>
<comment type="similarity">
    <text evidence="1">Belongs to the ATP-dependent AMP-binding enzyme family.</text>
</comment>
<feature type="domain" description="AMP-dependent synthetase/ligase" evidence="3">
    <location>
        <begin position="29"/>
        <end position="392"/>
    </location>
</feature>
<dbReference type="Pfam" id="PF00501">
    <property type="entry name" value="AMP-binding"/>
    <property type="match status" value="1"/>
</dbReference>
<dbReference type="InterPro" id="IPR020845">
    <property type="entry name" value="AMP-binding_CS"/>
</dbReference>
<evidence type="ECO:0000259" key="4">
    <source>
        <dbReference type="Pfam" id="PF13193"/>
    </source>
</evidence>
<proteinExistence type="inferred from homology"/>
<evidence type="ECO:0000256" key="1">
    <source>
        <dbReference type="ARBA" id="ARBA00006432"/>
    </source>
</evidence>